<keyword evidence="2" id="KW-0472">Membrane</keyword>
<dbReference type="InterPro" id="IPR012931">
    <property type="entry name" value="TraG_N_Proteobacteria"/>
</dbReference>
<dbReference type="Pfam" id="PF07916">
    <property type="entry name" value="TraG_N"/>
    <property type="match status" value="1"/>
</dbReference>
<name>A0A1I4I338_9GAMM</name>
<evidence type="ECO:0000256" key="2">
    <source>
        <dbReference type="SAM" id="Phobius"/>
    </source>
</evidence>
<feature type="transmembrane region" description="Helical" evidence="2">
    <location>
        <begin position="375"/>
        <end position="399"/>
    </location>
</feature>
<organism evidence="4 5">
    <name type="scientific">Azotobacter beijerinckii</name>
    <dbReference type="NCBI Taxonomy" id="170623"/>
    <lineage>
        <taxon>Bacteria</taxon>
        <taxon>Pseudomonadati</taxon>
        <taxon>Pseudomonadota</taxon>
        <taxon>Gammaproteobacteria</taxon>
        <taxon>Pseudomonadales</taxon>
        <taxon>Pseudomonadaceae</taxon>
        <taxon>Azotobacter</taxon>
    </lineage>
</organism>
<keyword evidence="2" id="KW-1133">Transmembrane helix</keyword>
<accession>A0A1I4I338</accession>
<sequence length="983" mass="104786">MDLPIYTVGSAEFLEMMLNASAMITGSGHAEDLAKIGAILGLVLIAFQAVFNGQAIPFQKVGVMLVLYMVFYGPTTTVTIEDTVTGQVRVVDNVSLGPAFVGSVLSTISYDISKVSEQAFSTPGMTQYGLFSSLNTLTRVRDALRNPLALQQFQTYKASEGHSLPKTLEEYLTFCTLNPVSLRNEQGIDQLYRAGSLAQLMSNVSTSQYVYVYDGSGAQPLKSCAEAKSYLDSALPDAYEAVLGDILNKGFAEDRAAGRMVDGGDVDGSAEQALQSFSMSGKSAQQYVMTALVMPIFNDSRVKALEHWHEKRAAMALRESLNQQEIQWAGKGDSFKNYMRPMISFFEGLLYAMTPFMAFALMLGRPGLSVLGKYLILPLAVGLWMPLLTIVNAFTIWYAGAQMESILMGYDTTGEGFAMLQVLDMDQAITKALGVGGLLAASVPPLALFIVSGSSMVLNSVMGQATSAEKFRSEDVLPRASQPAPVLNTSPMYTGDHVTQGVARTGMRETGPQISAQQAADAVVESSRTAAETQTAALQQNLQAGFTQMSSTAEGRQTLASLGEQMQSSMGLSTNAVYQQAARKLNSLGISQDMVAQGAYGMSVGASVPYGVAGVRLEDSEQFRNMSSTQQQEAREAMSQLQQAVQASMNESTVFNAADAFTRNSQAMSQSSSGETVSKSLASARSAQSAYREAQAQREGWGAGQNLNLGTAAALTIQNSGQSREDAARGMLDMAGRSLDDRDQIRSLMGTATVQGVSSDLHERQIAAATLHMIQTGRMGELVSSDYSPFNFGVDTGDARENAGLDKPIAGADGLQQRFDNLRGAASGAYASEKDMARSGYQSTKEAGAQVTLDNYDNSTAVVQDSAETHSSLVKAAPDQGLTGPDIKVKSVTPMEDTAKSIVQNGIFEPVRVGTAQIIEGVAGLAGIEKDDKTLKTMTDYIVSPIDSTVDGVKRLIDSIDEEQPPHPEQVGGDLTKDDAGAK</sequence>
<protein>
    <submittedName>
        <fullName evidence="4">Conjugal transfer mating pair stabilization protein TraG</fullName>
    </submittedName>
</protein>
<feature type="domain" description="TraG N-terminal Proteobacteria" evidence="3">
    <location>
        <begin position="5"/>
        <end position="470"/>
    </location>
</feature>
<evidence type="ECO:0000313" key="5">
    <source>
        <dbReference type="Proteomes" id="UP000199579"/>
    </source>
</evidence>
<evidence type="ECO:0000313" key="4">
    <source>
        <dbReference type="EMBL" id="SFL48166.1"/>
    </source>
</evidence>
<dbReference type="RefSeq" id="WP_090944365.1">
    <property type="nucleotide sequence ID" value="NZ_FOSX01000137.1"/>
</dbReference>
<reference evidence="4 5" key="1">
    <citation type="submission" date="2016-10" db="EMBL/GenBank/DDBJ databases">
        <authorList>
            <person name="de Groot N.N."/>
        </authorList>
    </citation>
    <scope>NUCLEOTIDE SEQUENCE [LARGE SCALE GENOMIC DNA]</scope>
    <source>
        <strain evidence="4 5">DSM 381</strain>
    </source>
</reference>
<feature type="region of interest" description="Disordered" evidence="1">
    <location>
        <begin position="960"/>
        <end position="983"/>
    </location>
</feature>
<dbReference type="AlphaFoldDB" id="A0A1I4I338"/>
<evidence type="ECO:0000259" key="3">
    <source>
        <dbReference type="Pfam" id="PF07916"/>
    </source>
</evidence>
<dbReference type="Proteomes" id="UP000199579">
    <property type="component" value="Unassembled WGS sequence"/>
</dbReference>
<feature type="transmembrane region" description="Helical" evidence="2">
    <location>
        <begin position="33"/>
        <end position="51"/>
    </location>
</feature>
<evidence type="ECO:0000256" key="1">
    <source>
        <dbReference type="SAM" id="MobiDB-lite"/>
    </source>
</evidence>
<dbReference type="EMBL" id="FOSX01000137">
    <property type="protein sequence ID" value="SFL48166.1"/>
    <property type="molecule type" value="Genomic_DNA"/>
</dbReference>
<feature type="transmembrane region" description="Helical" evidence="2">
    <location>
        <begin position="432"/>
        <end position="451"/>
    </location>
</feature>
<keyword evidence="2" id="KW-0812">Transmembrane</keyword>
<proteinExistence type="predicted"/>
<gene>
    <name evidence="4" type="ORF">SAMN04244574_04442</name>
</gene>
<feature type="transmembrane region" description="Helical" evidence="2">
    <location>
        <begin position="343"/>
        <end position="363"/>
    </location>
</feature>